<dbReference type="KEGG" id="tsph:KIH39_22050"/>
<evidence type="ECO:0000313" key="1">
    <source>
        <dbReference type="EMBL" id="QVL31501.1"/>
    </source>
</evidence>
<name>A0A8E6B4D0_9BACT</name>
<evidence type="ECO:0000313" key="2">
    <source>
        <dbReference type="Proteomes" id="UP000676194"/>
    </source>
</evidence>
<dbReference type="Proteomes" id="UP000676194">
    <property type="component" value="Chromosome"/>
</dbReference>
<organism evidence="1 2">
    <name type="scientific">Telmatocola sphagniphila</name>
    <dbReference type="NCBI Taxonomy" id="1123043"/>
    <lineage>
        <taxon>Bacteria</taxon>
        <taxon>Pseudomonadati</taxon>
        <taxon>Planctomycetota</taxon>
        <taxon>Planctomycetia</taxon>
        <taxon>Gemmatales</taxon>
        <taxon>Gemmataceae</taxon>
    </lineage>
</organism>
<reference evidence="1" key="1">
    <citation type="submission" date="2021-05" db="EMBL/GenBank/DDBJ databases">
        <title>Complete genome sequence of the cellulolytic planctomycete Telmatocola sphagniphila SP2T and characterization of the first cellulase from planctomycetes.</title>
        <authorList>
            <person name="Rakitin A.L."/>
            <person name="Beletsky A.V."/>
            <person name="Naumoff D.G."/>
            <person name="Kulichevskaya I.S."/>
            <person name="Mardanov A.V."/>
            <person name="Ravin N.V."/>
            <person name="Dedysh S.N."/>
        </authorList>
    </citation>
    <scope>NUCLEOTIDE SEQUENCE</scope>
    <source>
        <strain evidence="1">SP2T</strain>
    </source>
</reference>
<dbReference type="RefSeq" id="WP_213495426.1">
    <property type="nucleotide sequence ID" value="NZ_CP074694.1"/>
</dbReference>
<gene>
    <name evidence="1" type="ORF">KIH39_22050</name>
</gene>
<dbReference type="AlphaFoldDB" id="A0A8E6B4D0"/>
<sequence length="354" mass="41667">MLSTVLAKSCFILFFSNIVQIIPTDVTLVLGRYLTVSDRFYRQTDRPNDELYSRVDLSCTFKSTLIVEKVLIGDRKYQNKQFIVRAFTATIPFFFADISKYDYNPSRIEYIKNPHIGGYGIFFIKENNENIEGEVSAITTKNELSKLWCPICPYPTFFDDKTQEQDNLIVSSQVNPFVDFLTRFSCSNVRNKLELLKTGIGSDNYYISTWSITRWKYFLNQPSKDNYIDIIESCSKSHPFTFYFLNEYMTNNMGKKWSSSEIRIFCYANTLHRQNEYDQSQLRKFSSSLGEGKWTLIKYPHNKNSSVFTMDFDLEFIVKLYRYLYQTDKKFVYPPLVLKQAKFLMPIPWGVLAR</sequence>
<proteinExistence type="predicted"/>
<dbReference type="EMBL" id="CP074694">
    <property type="protein sequence ID" value="QVL31501.1"/>
    <property type="molecule type" value="Genomic_DNA"/>
</dbReference>
<protein>
    <submittedName>
        <fullName evidence="1">Uncharacterized protein</fullName>
    </submittedName>
</protein>
<keyword evidence="2" id="KW-1185">Reference proteome</keyword>
<accession>A0A8E6B4D0</accession>